<evidence type="ECO:0000256" key="4">
    <source>
        <dbReference type="ARBA" id="ARBA00023136"/>
    </source>
</evidence>
<evidence type="ECO:0000256" key="5">
    <source>
        <dbReference type="SAM" id="Phobius"/>
    </source>
</evidence>
<sequence>MTEYISLGQYIPVESFLHRLDPRIKIVSTLMLTVAVVSAGTMAELALLATALLVISSLSSIQLAEYWKGITPFLFIILITAVIKIFLVGGTSIVSVWFINITVEGLKSALSLTVRLILIIFSAQILLLTTSIVSLTDGLGILLKPLEKIRFPVHELVMIMTISLRFIPVLLNESRRIRLAQISRGIDFREGPAWDRAQTYFAILVPLINASFQKANDLAEAMEARGYTAGKKRNRLNELSLSRSDYIYLLCISILSSGIII</sequence>
<dbReference type="PANTHER" id="PTHR33514:SF13">
    <property type="entry name" value="PROTEIN ABCI12, CHLOROPLASTIC"/>
    <property type="match status" value="1"/>
</dbReference>
<dbReference type="CDD" id="cd16914">
    <property type="entry name" value="EcfT"/>
    <property type="match status" value="1"/>
</dbReference>
<protein>
    <recommendedName>
        <fullName evidence="7">Energy-coupling factor transporter transmembrane protein EcfT</fullName>
    </recommendedName>
</protein>
<evidence type="ECO:0000256" key="3">
    <source>
        <dbReference type="ARBA" id="ARBA00022989"/>
    </source>
</evidence>
<dbReference type="PANTHER" id="PTHR33514">
    <property type="entry name" value="PROTEIN ABCI12, CHLOROPLASTIC"/>
    <property type="match status" value="1"/>
</dbReference>
<proteinExistence type="predicted"/>
<name>A0A0W8E6E3_9ZZZZ</name>
<keyword evidence="4 5" id="KW-0472">Membrane</keyword>
<comment type="subcellular location">
    <subcellularLocation>
        <location evidence="1">Membrane</location>
        <topology evidence="1">Multi-pass membrane protein</topology>
    </subcellularLocation>
</comment>
<dbReference type="GO" id="GO:0005886">
    <property type="term" value="C:plasma membrane"/>
    <property type="evidence" value="ECO:0007669"/>
    <property type="project" value="TreeGrafter"/>
</dbReference>
<organism evidence="6">
    <name type="scientific">hydrocarbon metagenome</name>
    <dbReference type="NCBI Taxonomy" id="938273"/>
    <lineage>
        <taxon>unclassified sequences</taxon>
        <taxon>metagenomes</taxon>
        <taxon>ecological metagenomes</taxon>
    </lineage>
</organism>
<comment type="caution">
    <text evidence="6">The sequence shown here is derived from an EMBL/GenBank/DDBJ whole genome shotgun (WGS) entry which is preliminary data.</text>
</comment>
<evidence type="ECO:0000313" key="6">
    <source>
        <dbReference type="EMBL" id="KUG04172.1"/>
    </source>
</evidence>
<dbReference type="Pfam" id="PF02361">
    <property type="entry name" value="CbiQ"/>
    <property type="match status" value="1"/>
</dbReference>
<dbReference type="AlphaFoldDB" id="A0A0W8E6E3"/>
<reference evidence="6" key="1">
    <citation type="journal article" date="2015" name="Proc. Natl. Acad. Sci. U.S.A.">
        <title>Networks of energetic and metabolic interactions define dynamics in microbial communities.</title>
        <authorList>
            <person name="Embree M."/>
            <person name="Liu J.K."/>
            <person name="Al-Bassam M.M."/>
            <person name="Zengler K."/>
        </authorList>
    </citation>
    <scope>NUCLEOTIDE SEQUENCE</scope>
</reference>
<dbReference type="EMBL" id="LNQE01001856">
    <property type="protein sequence ID" value="KUG04172.1"/>
    <property type="molecule type" value="Genomic_DNA"/>
</dbReference>
<feature type="transmembrane region" description="Helical" evidence="5">
    <location>
        <begin position="75"/>
        <end position="100"/>
    </location>
</feature>
<keyword evidence="3 5" id="KW-1133">Transmembrane helix</keyword>
<feature type="transmembrane region" description="Helical" evidence="5">
    <location>
        <begin position="153"/>
        <end position="171"/>
    </location>
</feature>
<accession>A0A0W8E6E3</accession>
<keyword evidence="2 5" id="KW-0812">Transmembrane</keyword>
<evidence type="ECO:0000256" key="2">
    <source>
        <dbReference type="ARBA" id="ARBA00022692"/>
    </source>
</evidence>
<dbReference type="InterPro" id="IPR003339">
    <property type="entry name" value="ABC/ECF_trnsptr_transmembrane"/>
</dbReference>
<feature type="transmembrane region" description="Helical" evidence="5">
    <location>
        <begin position="112"/>
        <end position="133"/>
    </location>
</feature>
<evidence type="ECO:0000256" key="1">
    <source>
        <dbReference type="ARBA" id="ARBA00004141"/>
    </source>
</evidence>
<evidence type="ECO:0008006" key="7">
    <source>
        <dbReference type="Google" id="ProtNLM"/>
    </source>
</evidence>
<feature type="transmembrane region" description="Helical" evidence="5">
    <location>
        <begin position="29"/>
        <end position="55"/>
    </location>
</feature>
<gene>
    <name evidence="6" type="ORF">ASZ90_018392</name>
</gene>